<protein>
    <recommendedName>
        <fullName evidence="5">PEP-CTERM protein-sorting domain-containing protein</fullName>
    </recommendedName>
</protein>
<keyword evidence="4" id="KW-1185">Reference proteome</keyword>
<reference evidence="3" key="1">
    <citation type="journal article" date="2014" name="Int. J. Syst. Evol. Microbiol.">
        <title>Complete genome sequence of Corynebacterium casei LMG S-19264T (=DSM 44701T), isolated from a smear-ripened cheese.</title>
        <authorList>
            <consortium name="US DOE Joint Genome Institute (JGI-PGF)"/>
            <person name="Walter F."/>
            <person name="Albersmeier A."/>
            <person name="Kalinowski J."/>
            <person name="Ruckert C."/>
        </authorList>
    </citation>
    <scope>NUCLEOTIDE SEQUENCE</scope>
    <source>
        <strain evidence="3">CGMCC 1.10998</strain>
    </source>
</reference>
<dbReference type="AlphaFoldDB" id="A0A916XD71"/>
<evidence type="ECO:0000313" key="3">
    <source>
        <dbReference type="EMBL" id="GGC65296.1"/>
    </source>
</evidence>
<dbReference type="NCBIfam" id="TIGR02595">
    <property type="entry name" value="PEP_CTERM"/>
    <property type="match status" value="1"/>
</dbReference>
<evidence type="ECO:0000256" key="2">
    <source>
        <dbReference type="SAM" id="SignalP"/>
    </source>
</evidence>
<keyword evidence="2" id="KW-0732">Signal</keyword>
<feature type="transmembrane region" description="Helical" evidence="1">
    <location>
        <begin position="172"/>
        <end position="188"/>
    </location>
</feature>
<feature type="chain" id="PRO_5037412072" description="PEP-CTERM protein-sorting domain-containing protein" evidence="2">
    <location>
        <begin position="22"/>
        <end position="200"/>
    </location>
</feature>
<sequence length="200" mass="21101">MKVGRLVLFVLAAFFVMPAIANVTYTWHTTSTSPSVSSFQSQIVVSDYAFFQHSASIDWEKPGDCNICSNAPDNGILSISVSVNGALGETRHPGAAGGLFDHISLFFYDSGYLGGSVNINTEFVELISVGGPGGWGVTKIQGDPFGAAGCSEKSCGGVSGYYFADTLPVPEPMPLFLILLGGVAIVSIRKRKIMSNAVSY</sequence>
<gene>
    <name evidence="3" type="ORF">GCM10011396_10360</name>
</gene>
<organism evidence="3 4">
    <name type="scientific">Undibacterium terreum</name>
    <dbReference type="NCBI Taxonomy" id="1224302"/>
    <lineage>
        <taxon>Bacteria</taxon>
        <taxon>Pseudomonadati</taxon>
        <taxon>Pseudomonadota</taxon>
        <taxon>Betaproteobacteria</taxon>
        <taxon>Burkholderiales</taxon>
        <taxon>Oxalobacteraceae</taxon>
        <taxon>Undibacterium</taxon>
    </lineage>
</organism>
<proteinExistence type="predicted"/>
<feature type="signal peptide" evidence="2">
    <location>
        <begin position="1"/>
        <end position="21"/>
    </location>
</feature>
<keyword evidence="1" id="KW-1133">Transmembrane helix</keyword>
<evidence type="ECO:0008006" key="5">
    <source>
        <dbReference type="Google" id="ProtNLM"/>
    </source>
</evidence>
<dbReference type="Proteomes" id="UP000637423">
    <property type="component" value="Unassembled WGS sequence"/>
</dbReference>
<dbReference type="EMBL" id="BMED01000001">
    <property type="protein sequence ID" value="GGC65296.1"/>
    <property type="molecule type" value="Genomic_DNA"/>
</dbReference>
<dbReference type="RefSeq" id="WP_188564875.1">
    <property type="nucleotide sequence ID" value="NZ_BMED01000001.1"/>
</dbReference>
<comment type="caution">
    <text evidence="3">The sequence shown here is derived from an EMBL/GenBank/DDBJ whole genome shotgun (WGS) entry which is preliminary data.</text>
</comment>
<accession>A0A916XD71</accession>
<keyword evidence="1" id="KW-0472">Membrane</keyword>
<name>A0A916XD71_9BURK</name>
<evidence type="ECO:0000256" key="1">
    <source>
        <dbReference type="SAM" id="Phobius"/>
    </source>
</evidence>
<keyword evidence="1" id="KW-0812">Transmembrane</keyword>
<reference evidence="3" key="2">
    <citation type="submission" date="2020-09" db="EMBL/GenBank/DDBJ databases">
        <authorList>
            <person name="Sun Q."/>
            <person name="Zhou Y."/>
        </authorList>
    </citation>
    <scope>NUCLEOTIDE SEQUENCE</scope>
    <source>
        <strain evidence="3">CGMCC 1.10998</strain>
    </source>
</reference>
<dbReference type="InterPro" id="IPR013424">
    <property type="entry name" value="Ice-binding_C"/>
</dbReference>
<evidence type="ECO:0000313" key="4">
    <source>
        <dbReference type="Proteomes" id="UP000637423"/>
    </source>
</evidence>